<dbReference type="AlphaFoldDB" id="A0A5C6S0S5"/>
<evidence type="ECO:0000313" key="2">
    <source>
        <dbReference type="Proteomes" id="UP000321580"/>
    </source>
</evidence>
<sequence length="298" mass="32494">MIRHFFTLMLMAGLPNLPQSDAQNAPLHYVDANNNEYLLQNGLLSYKAQTPRRSSSGIYSGGENQAAAISKAWQLKIYAMAEALATQPEARQERREMGTAILMLRKGEPTSQTAYLRASPGRAELEACLQEALRSPSANTPRTIDIVQGQTLSLKGNLEEGELLPDISWAWSSQVACFPGTAKAKFDGAQVFYTGTIPPQSILTVRLIPDDPKSEMSLYGYLKGQGTIELPPMLKQCIRCEADYARGRPVAGRSRPAHIRELNELLAIARPYQAVIAVAGAAGLQQGGYTLEVSCSPR</sequence>
<name>A0A5C6S0S5_9BACT</name>
<dbReference type="Proteomes" id="UP000321580">
    <property type="component" value="Unassembled WGS sequence"/>
</dbReference>
<gene>
    <name evidence="1" type="ORF">FRY97_04185</name>
</gene>
<evidence type="ECO:0000313" key="1">
    <source>
        <dbReference type="EMBL" id="TXB67599.1"/>
    </source>
</evidence>
<comment type="caution">
    <text evidence="1">The sequence shown here is derived from an EMBL/GenBank/DDBJ whole genome shotgun (WGS) entry which is preliminary data.</text>
</comment>
<keyword evidence="2" id="KW-1185">Reference proteome</keyword>
<protein>
    <submittedName>
        <fullName evidence="1">Uncharacterized protein</fullName>
    </submittedName>
</protein>
<organism evidence="1 2">
    <name type="scientific">Phaeodactylibacter luteus</name>
    <dbReference type="NCBI Taxonomy" id="1564516"/>
    <lineage>
        <taxon>Bacteria</taxon>
        <taxon>Pseudomonadati</taxon>
        <taxon>Bacteroidota</taxon>
        <taxon>Saprospiria</taxon>
        <taxon>Saprospirales</taxon>
        <taxon>Haliscomenobacteraceae</taxon>
        <taxon>Phaeodactylibacter</taxon>
    </lineage>
</organism>
<accession>A0A5C6S0S5</accession>
<reference evidence="1 2" key="1">
    <citation type="submission" date="2019-08" db="EMBL/GenBank/DDBJ databases">
        <title>Genome of Phaeodactylibacter luteus.</title>
        <authorList>
            <person name="Bowman J.P."/>
        </authorList>
    </citation>
    <scope>NUCLEOTIDE SEQUENCE [LARGE SCALE GENOMIC DNA]</scope>
    <source>
        <strain evidence="1 2">KCTC 42180</strain>
    </source>
</reference>
<dbReference type="RefSeq" id="WP_147166180.1">
    <property type="nucleotide sequence ID" value="NZ_VOOR01000006.1"/>
</dbReference>
<dbReference type="EMBL" id="VOOR01000006">
    <property type="protein sequence ID" value="TXB67599.1"/>
    <property type="molecule type" value="Genomic_DNA"/>
</dbReference>
<dbReference type="OrthoDB" id="1430009at2"/>
<proteinExistence type="predicted"/>